<dbReference type="VEuPathDB" id="FungiDB:MYCFIDRAFT_173359"/>
<evidence type="ECO:0000313" key="2">
    <source>
        <dbReference type="Proteomes" id="UP000016932"/>
    </source>
</evidence>
<dbReference type="GeneID" id="19332977"/>
<organism evidence="1 2">
    <name type="scientific">Pseudocercospora fijiensis (strain CIRAD86)</name>
    <name type="common">Black leaf streak disease fungus</name>
    <name type="synonym">Mycosphaerella fijiensis</name>
    <dbReference type="NCBI Taxonomy" id="383855"/>
    <lineage>
        <taxon>Eukaryota</taxon>
        <taxon>Fungi</taxon>
        <taxon>Dikarya</taxon>
        <taxon>Ascomycota</taxon>
        <taxon>Pezizomycotina</taxon>
        <taxon>Dothideomycetes</taxon>
        <taxon>Dothideomycetidae</taxon>
        <taxon>Mycosphaerellales</taxon>
        <taxon>Mycosphaerellaceae</taxon>
        <taxon>Pseudocercospora</taxon>
    </lineage>
</organism>
<dbReference type="KEGG" id="pfj:MYCFIDRAFT_173359"/>
<name>M2ZZL7_PSEFD</name>
<reference evidence="1 2" key="1">
    <citation type="journal article" date="2012" name="PLoS Pathog.">
        <title>Diverse lifestyles and strategies of plant pathogenesis encoded in the genomes of eighteen Dothideomycetes fungi.</title>
        <authorList>
            <person name="Ohm R.A."/>
            <person name="Feau N."/>
            <person name="Henrissat B."/>
            <person name="Schoch C.L."/>
            <person name="Horwitz B.A."/>
            <person name="Barry K.W."/>
            <person name="Condon B.J."/>
            <person name="Copeland A.C."/>
            <person name="Dhillon B."/>
            <person name="Glaser F."/>
            <person name="Hesse C.N."/>
            <person name="Kosti I."/>
            <person name="LaButti K."/>
            <person name="Lindquist E.A."/>
            <person name="Lucas S."/>
            <person name="Salamov A.A."/>
            <person name="Bradshaw R.E."/>
            <person name="Ciuffetti L."/>
            <person name="Hamelin R.C."/>
            <person name="Kema G.H.J."/>
            <person name="Lawrence C."/>
            <person name="Scott J.A."/>
            <person name="Spatafora J.W."/>
            <person name="Turgeon B.G."/>
            <person name="de Wit P.J.G.M."/>
            <person name="Zhong S."/>
            <person name="Goodwin S.B."/>
            <person name="Grigoriev I.V."/>
        </authorList>
    </citation>
    <scope>NUCLEOTIDE SEQUENCE [LARGE SCALE GENOMIC DNA]</scope>
    <source>
        <strain evidence="1 2">CIRAD86</strain>
    </source>
</reference>
<proteinExistence type="predicted"/>
<dbReference type="HOGENOM" id="CLU_756773_0_0_1"/>
<accession>M2ZZL7</accession>
<dbReference type="OrthoDB" id="3650939at2759"/>
<evidence type="ECO:0000313" key="1">
    <source>
        <dbReference type="EMBL" id="EME84354.1"/>
    </source>
</evidence>
<gene>
    <name evidence="1" type="ORF">MYCFIDRAFT_173359</name>
</gene>
<dbReference type="RefSeq" id="XP_007924978.1">
    <property type="nucleotide sequence ID" value="XM_007926787.1"/>
</dbReference>
<protein>
    <submittedName>
        <fullName evidence="1">Uncharacterized protein</fullName>
    </submittedName>
</protein>
<dbReference type="AlphaFoldDB" id="M2ZZL7"/>
<dbReference type="EMBL" id="KB446557">
    <property type="protein sequence ID" value="EME84354.1"/>
    <property type="molecule type" value="Genomic_DNA"/>
</dbReference>
<keyword evidence="2" id="KW-1185">Reference proteome</keyword>
<sequence>MVQYTARPYGSSTQIDSNDCATYWMLDDCSKISDANIELELKDKGIFPPAGTQPARRIALLSRAQRGLLIYEKCTLEELRRFCMQRAILKTGGKKCERSNIKHAVEGRFKKSNFIKQARDDELITLLETADEHSTLERFLDLDPAIRKQIFSMHLSSLEYHHIPTLPPVTRVSRLIRQETYPLFYDLCPANIRIARKPPSINTVTKLADPPFLPAVERFFTKHTLQLNRFRRINVLLSVEPEAWKFTSWRYTLKVGEREVLSLEREEKPHNERKKEVGLRETRVSLNKRMQELVDDMVERGDGIKFRRTDWKILKGHILSLTILSSGLDIDQGSKVFCPIVEALKGPNQSFSKPKQAYALSFPPRL</sequence>
<dbReference type="Proteomes" id="UP000016932">
    <property type="component" value="Unassembled WGS sequence"/>
</dbReference>